<sequence>METLNPLPRTGAGRTVLISTGRGEQGRGGAVTTYGVSDRLWPALPGAATTARAALLADHPARRTG</sequence>
<gene>
    <name evidence="1" type="ORF">Prubr_46250</name>
</gene>
<evidence type="ECO:0000313" key="2">
    <source>
        <dbReference type="Proteomes" id="UP000680866"/>
    </source>
</evidence>
<proteinExistence type="predicted"/>
<organism evidence="1 2">
    <name type="scientific">Polymorphospora rubra</name>
    <dbReference type="NCBI Taxonomy" id="338584"/>
    <lineage>
        <taxon>Bacteria</taxon>
        <taxon>Bacillati</taxon>
        <taxon>Actinomycetota</taxon>
        <taxon>Actinomycetes</taxon>
        <taxon>Micromonosporales</taxon>
        <taxon>Micromonosporaceae</taxon>
        <taxon>Polymorphospora</taxon>
    </lineage>
</organism>
<protein>
    <submittedName>
        <fullName evidence="1">Uncharacterized protein</fullName>
    </submittedName>
</protein>
<dbReference type="KEGG" id="pry:Prubr_46250"/>
<keyword evidence="2" id="KW-1185">Reference proteome</keyword>
<dbReference type="Proteomes" id="UP000680866">
    <property type="component" value="Chromosome"/>
</dbReference>
<name>A0A810N4X5_9ACTN</name>
<evidence type="ECO:0000313" key="1">
    <source>
        <dbReference type="EMBL" id="BCJ67604.1"/>
    </source>
</evidence>
<reference evidence="1" key="1">
    <citation type="submission" date="2020-08" db="EMBL/GenBank/DDBJ databases">
        <title>Whole genome shotgun sequence of Polymorphospora rubra NBRC 101157.</title>
        <authorList>
            <person name="Komaki H."/>
            <person name="Tamura T."/>
        </authorList>
    </citation>
    <scope>NUCLEOTIDE SEQUENCE</scope>
    <source>
        <strain evidence="1">NBRC 101157</strain>
    </source>
</reference>
<dbReference type="EMBL" id="AP023359">
    <property type="protein sequence ID" value="BCJ67604.1"/>
    <property type="molecule type" value="Genomic_DNA"/>
</dbReference>
<dbReference type="AlphaFoldDB" id="A0A810N4X5"/>
<accession>A0A810N4X5</accession>